<keyword evidence="1 3" id="KW-0479">Metal-binding</keyword>
<dbReference type="Proteomes" id="UP000292447">
    <property type="component" value="Chromosome II"/>
</dbReference>
<sequence>MAEVFHISAEHTFHAPHAVRAAKTRHLTALAPLLRAFFKRGNDECDVSGATVVVLHPTERHSASENAAMFTELDSLSYDDKVLLLRYFFSHMNLIVVSTADLLNAGSVAELNTAIDKISALMKHRILRVATWTGTGININDAYLRAELQPVGEHVQISEIVATMSFLVHHHANMSRATHEQVVALKEVILRSLDFSLLLENHAPARLSQLCHVVGHWAFPAHALSNDDLVYCVYIMLEFALGHVRSQEVPPSFQFPSSNELFALVYMVRDTYKNGNSFHNFRHAVDVLQACFHFLVRLKCLPEFSQLELDPRAEAETVGKSEKASKNTKHTKLVAVAESDADLKVENASAGLECPLLSPLQSLGLLVAALGHDVGHPGVTNAFMIKYHSPTSQLFGERSVLELFHASVFVNKILEVNWPSLLESETSHDSKASLLLKTLIINSILATDMAEHFEYISKLKGLSLSLAEQSNERVKLICSLLIKCADISNVTRPLRVLSQWALVLSQEFSEVETLENAIKRGDSLFGDVSYEPLPSNLDEILNMYPNLHKGQIFFIQTFAEGLFSSIVKHFPELQYTADLIEENNQFWLRRVEQLQKHDFEQ</sequence>
<dbReference type="InterPro" id="IPR002073">
    <property type="entry name" value="PDEase_catalytic_dom"/>
</dbReference>
<dbReference type="SMART" id="SM00471">
    <property type="entry name" value="HDc"/>
    <property type="match status" value="1"/>
</dbReference>
<dbReference type="EMBL" id="CP034457">
    <property type="protein sequence ID" value="QBM87773.1"/>
    <property type="molecule type" value="Genomic_DNA"/>
</dbReference>
<comment type="cofactor">
    <cofactor evidence="3">
        <name>a divalent metal cation</name>
        <dbReference type="ChEBI" id="CHEBI:60240"/>
    </cofactor>
    <text evidence="3">Binds 2 divalent metal cations per subunit. Site 1 may preferentially bind zinc ions, while site 2 has a preference for magnesium and/or manganese ions.</text>
</comment>
<dbReference type="SUPFAM" id="SSF109604">
    <property type="entry name" value="HD-domain/PDEase-like"/>
    <property type="match status" value="1"/>
</dbReference>
<proteinExistence type="inferred from homology"/>
<gene>
    <name evidence="5" type="primary">MPUL0B09850</name>
    <name evidence="5" type="ORF">METSCH_B09850</name>
</gene>
<dbReference type="STRING" id="2163413.A0A4V1AE29"/>
<keyword evidence="2 3" id="KW-0378">Hydrolase</keyword>
<protein>
    <recommendedName>
        <fullName evidence="3">Phosphodiesterase</fullName>
        <ecNumber evidence="3">3.1.4.-</ecNumber>
    </recommendedName>
</protein>
<evidence type="ECO:0000259" key="4">
    <source>
        <dbReference type="PROSITE" id="PS51845"/>
    </source>
</evidence>
<keyword evidence="6" id="KW-1185">Reference proteome</keyword>
<dbReference type="InterPro" id="IPR023174">
    <property type="entry name" value="PDEase_CS"/>
</dbReference>
<dbReference type="AlphaFoldDB" id="A0A4V1AE29"/>
<evidence type="ECO:0000313" key="6">
    <source>
        <dbReference type="Proteomes" id="UP000292447"/>
    </source>
</evidence>
<comment type="similarity">
    <text evidence="3">Belongs to the cyclic nucleotide phosphodiesterase family.</text>
</comment>
<dbReference type="PROSITE" id="PS00126">
    <property type="entry name" value="PDEASE_I_1"/>
    <property type="match status" value="1"/>
</dbReference>
<dbReference type="Gene3D" id="1.10.1300.10">
    <property type="entry name" value="3'5'-cyclic nucleotide phosphodiesterase, catalytic domain"/>
    <property type="match status" value="1"/>
</dbReference>
<dbReference type="PROSITE" id="PS51845">
    <property type="entry name" value="PDEASE_I_2"/>
    <property type="match status" value="1"/>
</dbReference>
<evidence type="ECO:0000256" key="3">
    <source>
        <dbReference type="RuleBase" id="RU363067"/>
    </source>
</evidence>
<reference evidence="6" key="1">
    <citation type="submission" date="2019-03" db="EMBL/GenBank/DDBJ databases">
        <title>Snf2 controls pulcherriminic acid biosynthesis and connects pigmentation and antifungal activity of the yeast Metschnikowia pulcherrima.</title>
        <authorList>
            <person name="Gore-Lloyd D."/>
            <person name="Sumann I."/>
            <person name="Brachmann A.O."/>
            <person name="Schneeberger K."/>
            <person name="Ortiz-Merino R.A."/>
            <person name="Moreno-Beltran M."/>
            <person name="Schlaefli M."/>
            <person name="Kirner P."/>
            <person name="Santos Kron A."/>
            <person name="Wolfe K.H."/>
            <person name="Piel J."/>
            <person name="Ahrens C.H."/>
            <person name="Henk D."/>
            <person name="Freimoser F.M."/>
        </authorList>
    </citation>
    <scope>NUCLEOTIDE SEQUENCE [LARGE SCALE GENOMIC DNA]</scope>
    <source>
        <strain evidence="6">APC 1.2</strain>
    </source>
</reference>
<dbReference type="Pfam" id="PF00233">
    <property type="entry name" value="PDEase_I"/>
    <property type="match status" value="1"/>
</dbReference>
<name>A0A4V1AE29_9ASCO</name>
<dbReference type="EC" id="3.1.4.-" evidence="3"/>
<dbReference type="PANTHER" id="PTHR11347">
    <property type="entry name" value="CYCLIC NUCLEOTIDE PHOSPHODIESTERASE"/>
    <property type="match status" value="1"/>
</dbReference>
<feature type="domain" description="PDEase" evidence="4">
    <location>
        <begin position="177"/>
        <end position="594"/>
    </location>
</feature>
<dbReference type="InterPro" id="IPR036971">
    <property type="entry name" value="PDEase_catalytic_dom_sf"/>
</dbReference>
<dbReference type="CDD" id="cd00077">
    <property type="entry name" value="HDc"/>
    <property type="match status" value="1"/>
</dbReference>
<evidence type="ECO:0000313" key="5">
    <source>
        <dbReference type="EMBL" id="QBM87773.1"/>
    </source>
</evidence>
<dbReference type="GO" id="GO:0004114">
    <property type="term" value="F:3',5'-cyclic-nucleotide phosphodiesterase activity"/>
    <property type="evidence" value="ECO:0007669"/>
    <property type="project" value="InterPro"/>
</dbReference>
<evidence type="ECO:0000256" key="2">
    <source>
        <dbReference type="ARBA" id="ARBA00022801"/>
    </source>
</evidence>
<accession>A0A4V1AE29</accession>
<dbReference type="InterPro" id="IPR003607">
    <property type="entry name" value="HD/PDEase_dom"/>
</dbReference>
<dbReference type="GO" id="GO:0046872">
    <property type="term" value="F:metal ion binding"/>
    <property type="evidence" value="ECO:0007669"/>
    <property type="project" value="UniProtKB-KW"/>
</dbReference>
<evidence type="ECO:0000256" key="1">
    <source>
        <dbReference type="ARBA" id="ARBA00022723"/>
    </source>
</evidence>
<organism evidence="5 6">
    <name type="scientific">Metschnikowia aff. pulcherrima</name>
    <dbReference type="NCBI Taxonomy" id="2163413"/>
    <lineage>
        <taxon>Eukaryota</taxon>
        <taxon>Fungi</taxon>
        <taxon>Dikarya</taxon>
        <taxon>Ascomycota</taxon>
        <taxon>Saccharomycotina</taxon>
        <taxon>Pichiomycetes</taxon>
        <taxon>Metschnikowiaceae</taxon>
        <taxon>Metschnikowia</taxon>
    </lineage>
</organism>
<dbReference type="GO" id="GO:0007165">
    <property type="term" value="P:signal transduction"/>
    <property type="evidence" value="ECO:0007669"/>
    <property type="project" value="InterPro"/>
</dbReference>